<proteinExistence type="predicted"/>
<evidence type="ECO:0000313" key="1">
    <source>
        <dbReference type="EMBL" id="KAK4032511.1"/>
    </source>
</evidence>
<keyword evidence="2" id="KW-1185">Reference proteome</keyword>
<protein>
    <submittedName>
        <fullName evidence="1">Uncharacterized protein</fullName>
    </submittedName>
</protein>
<name>A0AAN6P9Z8_9PEZI</name>
<evidence type="ECO:0000313" key="2">
    <source>
        <dbReference type="Proteomes" id="UP001303115"/>
    </source>
</evidence>
<organism evidence="1 2">
    <name type="scientific">Parachaetomium inaequale</name>
    <dbReference type="NCBI Taxonomy" id="2588326"/>
    <lineage>
        <taxon>Eukaryota</taxon>
        <taxon>Fungi</taxon>
        <taxon>Dikarya</taxon>
        <taxon>Ascomycota</taxon>
        <taxon>Pezizomycotina</taxon>
        <taxon>Sordariomycetes</taxon>
        <taxon>Sordariomycetidae</taxon>
        <taxon>Sordariales</taxon>
        <taxon>Chaetomiaceae</taxon>
        <taxon>Parachaetomium</taxon>
    </lineage>
</organism>
<dbReference type="AlphaFoldDB" id="A0AAN6P9Z8"/>
<dbReference type="EMBL" id="MU854601">
    <property type="protein sequence ID" value="KAK4032511.1"/>
    <property type="molecule type" value="Genomic_DNA"/>
</dbReference>
<reference evidence="2" key="1">
    <citation type="journal article" date="2023" name="Mol. Phylogenet. Evol.">
        <title>Genome-scale phylogeny and comparative genomics of the fungal order Sordariales.</title>
        <authorList>
            <person name="Hensen N."/>
            <person name="Bonometti L."/>
            <person name="Westerberg I."/>
            <person name="Brannstrom I.O."/>
            <person name="Guillou S."/>
            <person name="Cros-Aarteil S."/>
            <person name="Calhoun S."/>
            <person name="Haridas S."/>
            <person name="Kuo A."/>
            <person name="Mondo S."/>
            <person name="Pangilinan J."/>
            <person name="Riley R."/>
            <person name="LaButti K."/>
            <person name="Andreopoulos B."/>
            <person name="Lipzen A."/>
            <person name="Chen C."/>
            <person name="Yan M."/>
            <person name="Daum C."/>
            <person name="Ng V."/>
            <person name="Clum A."/>
            <person name="Steindorff A."/>
            <person name="Ohm R.A."/>
            <person name="Martin F."/>
            <person name="Silar P."/>
            <person name="Natvig D.O."/>
            <person name="Lalanne C."/>
            <person name="Gautier V."/>
            <person name="Ament-Velasquez S.L."/>
            <person name="Kruys A."/>
            <person name="Hutchinson M.I."/>
            <person name="Powell A.J."/>
            <person name="Barry K."/>
            <person name="Miller A.N."/>
            <person name="Grigoriev I.V."/>
            <person name="Debuchy R."/>
            <person name="Gladieux P."/>
            <person name="Hiltunen Thoren M."/>
            <person name="Johannesson H."/>
        </authorList>
    </citation>
    <scope>NUCLEOTIDE SEQUENCE [LARGE SCALE GENOMIC DNA]</scope>
    <source>
        <strain evidence="2">CBS 284.82</strain>
    </source>
</reference>
<gene>
    <name evidence="1" type="ORF">C8A01DRAFT_20420</name>
</gene>
<dbReference type="Proteomes" id="UP001303115">
    <property type="component" value="Unassembled WGS sequence"/>
</dbReference>
<comment type="caution">
    <text evidence="1">The sequence shown here is derived from an EMBL/GenBank/DDBJ whole genome shotgun (WGS) entry which is preliminary data.</text>
</comment>
<accession>A0AAN6P9Z8</accession>
<sequence length="716" mass="81361">MEDRRRLATPELTHWVKKIKKKMTSSPPLGELNDAGPGFRPGYVLRLRLSRREREMLEVAAADEGGRDPPLPGAGPPGLAKQVAALLFLRWSFANHALRELLRQLVEIEPDAESSTADEELRRSFAAGLATRLDHFLPFDNRGERMTELLADPENKGLWDTLQGLYRPNAKTLDENRPDRFAVAPHPADEKIWLGLAYKTIKKHHVMRRWPGVHEAAAFAAQQLGVHDTTPEYPYHGTWFSDHLAATAAGKHQRGRPNAYSRRTHPQISAATSDDVEGLVEGFEDLRLSSEYPQYEEEWVETIRASVDAADVWDLWTLPRMLKCESASQELTDSEQNLLRAAVPQGPPDLTKECPLSILDPKEFVEVARYDSPKYKLHHITSETLVAECLINAGFQTTGNWDLVCLEDTQQDNIFPEHIRHFDHHRHAFYITEDVTSRYLVHNYDMLGLTAPCRCYGCECPEQPDESEIDDDFSHNAHCRFHHGGEVVFARRRLDNTPFARNLDRYWIDWNDCMLILGRGKDDDGNLIDGSTAYLLETLPGIKLRAIKDKALDEASGLASACLFLNLKIENRSELDLSRSVLQSIMGTRYHPRFKDFTYLIDESCICWEDDFRSEDDSSYYGSTYLARRMHAGVYNQQGNLIYNSDYVVVKLMAESDQESSDQREDMFCRKLEAFYDFVAGNRIKNTVAFLGFVSVPVDSSGKMLAPGSPSATYNP</sequence>